<protein>
    <submittedName>
        <fullName evidence="3">Uncharacterized protein</fullName>
    </submittedName>
</protein>
<keyword evidence="2" id="KW-1133">Transmembrane helix</keyword>
<evidence type="ECO:0000313" key="3">
    <source>
        <dbReference type="EMBL" id="SFP14903.1"/>
    </source>
</evidence>
<dbReference type="AlphaFoldDB" id="A0A1I5MZC1"/>
<evidence type="ECO:0000256" key="1">
    <source>
        <dbReference type="SAM" id="MobiDB-lite"/>
    </source>
</evidence>
<evidence type="ECO:0000313" key="4">
    <source>
        <dbReference type="Proteomes" id="UP000199306"/>
    </source>
</evidence>
<organism evidence="3 4">
    <name type="scientific">Pseudarcicella hirudinis</name>
    <dbReference type="NCBI Taxonomy" id="1079859"/>
    <lineage>
        <taxon>Bacteria</taxon>
        <taxon>Pseudomonadati</taxon>
        <taxon>Bacteroidota</taxon>
        <taxon>Cytophagia</taxon>
        <taxon>Cytophagales</taxon>
        <taxon>Flectobacillaceae</taxon>
        <taxon>Pseudarcicella</taxon>
    </lineage>
</organism>
<proteinExistence type="predicted"/>
<keyword evidence="4" id="KW-1185">Reference proteome</keyword>
<sequence length="195" mass="21059">MALITKGSKIYCFSKAGCTVYEDEHYGAHFPDWHEPMMQWYGDSGTTNEPKRFLQGSLIGTATGEKRVKGDVLYYQVNTFSENRNSTGFLGWGAGEYTPRPMLAWVSSQDATDSEDAAFAAFDKREDGASIEDIKKANANGDTGYTKPPKSAAGSGNTPGAGTPNSNASSSKILLYGLAVAVVGFVIYLFARKHN</sequence>
<keyword evidence="2" id="KW-0812">Transmembrane</keyword>
<evidence type="ECO:0000256" key="2">
    <source>
        <dbReference type="SAM" id="Phobius"/>
    </source>
</evidence>
<feature type="region of interest" description="Disordered" evidence="1">
    <location>
        <begin position="137"/>
        <end position="166"/>
    </location>
</feature>
<reference evidence="3 4" key="1">
    <citation type="submission" date="2016-10" db="EMBL/GenBank/DDBJ databases">
        <authorList>
            <person name="de Groot N.N."/>
        </authorList>
    </citation>
    <scope>NUCLEOTIDE SEQUENCE [LARGE SCALE GENOMIC DNA]</scope>
    <source>
        <strain evidence="4">E92,LMG 26720,CCM 7988</strain>
    </source>
</reference>
<keyword evidence="2" id="KW-0472">Membrane</keyword>
<name>A0A1I5MZC1_9BACT</name>
<feature type="transmembrane region" description="Helical" evidence="2">
    <location>
        <begin position="173"/>
        <end position="191"/>
    </location>
</feature>
<dbReference type="EMBL" id="FOXH01000001">
    <property type="protein sequence ID" value="SFP14903.1"/>
    <property type="molecule type" value="Genomic_DNA"/>
</dbReference>
<gene>
    <name evidence="3" type="ORF">SAMN04515674_101524</name>
</gene>
<accession>A0A1I5MZC1</accession>
<dbReference type="Proteomes" id="UP000199306">
    <property type="component" value="Unassembled WGS sequence"/>
</dbReference>
<dbReference type="RefSeq" id="WP_092011619.1">
    <property type="nucleotide sequence ID" value="NZ_FOXH01000001.1"/>
</dbReference>
<dbReference type="STRING" id="1079859.SAMN04515674_101524"/>
<feature type="compositionally biased region" description="Polar residues" evidence="1">
    <location>
        <begin position="154"/>
        <end position="166"/>
    </location>
</feature>